<comment type="function">
    <text evidence="7">May play a role in sperm development or sperm function. However, does not appear to have an essential role in spermatogenesis or male fertility.</text>
</comment>
<protein>
    <recommendedName>
        <fullName evidence="9">Patched domain-containing protein 3</fullName>
    </recommendedName>
</protein>
<reference evidence="12" key="1">
    <citation type="submission" date="2020-03" db="EMBL/GenBank/DDBJ databases">
        <authorList>
            <person name="Weist P."/>
        </authorList>
    </citation>
    <scope>NUCLEOTIDE SEQUENCE</scope>
</reference>
<sequence>MSRQWEFEESPDSVISLFSITYTIVITFSIVSCLRMDNVRTKVWVATCGVIATGMAVLSGFGLLMMVGQPFVMTAASCPFLVLGIGIDDMFIMISCWQRTKVADSVPQRLAQTYQEAAISITITTLTDALALFLGCITTFGSVRSFCLYAGISICFCYLYNITFLGACMALNGQREGKNRHWFTCRKIPEDLPDGKSKASQICCIGGRFDQLTGNEESEFMSRIFEKNYGPFLTHKVTKSIVGVIYVAYLAVSVYGCTTLQEGLDISNLALDDSYINKYYDDESLHFSEYYYSAMVVIKEPIAYWDKEVMKKLDTCIADFENLTHVNNTLAWFNYYQEAANGMGLNISYEEAYQTNLIRFLNFSPIFREDINTSAAGVIQASRFFIQTLNRNSEDDTMTGLRKAAEKCPIGLMVYHPSFIYFDQYTVIVGNTIQTLLVAVVVMLVIALVLIPSPICSLWVVFAICSVIVGVTGFMALWDVSLDSISMINLIMSIGFSVDFSAHISYAFVSSNNADVNKRAMEALSQLGYPVVQGALSTILGVVALSFSKSYIFRTFFKVMFLVITFGVCHGLMFIPVFLTLFGACKCC</sequence>
<comment type="subcellular location">
    <subcellularLocation>
        <location evidence="8">Cell projection</location>
        <location evidence="8">Cilium</location>
        <location evidence="8">Flagellum membrane</location>
        <topology evidence="8">Multi-pass membrane protein</topology>
    </subcellularLocation>
</comment>
<keyword evidence="13" id="KW-1185">Reference proteome</keyword>
<dbReference type="GO" id="GO:0016020">
    <property type="term" value="C:membrane"/>
    <property type="evidence" value="ECO:0007669"/>
    <property type="project" value="InterPro"/>
</dbReference>
<evidence type="ECO:0000256" key="10">
    <source>
        <dbReference type="SAM" id="Phobius"/>
    </source>
</evidence>
<dbReference type="InterPro" id="IPR000731">
    <property type="entry name" value="SSD"/>
</dbReference>
<dbReference type="AlphaFoldDB" id="A0A9N7UQ38"/>
<comment type="similarity">
    <text evidence="1">Belongs to the patched family.</text>
</comment>
<evidence type="ECO:0000256" key="6">
    <source>
        <dbReference type="ARBA" id="ARBA00023180"/>
    </source>
</evidence>
<keyword evidence="4 10" id="KW-1133">Transmembrane helix</keyword>
<dbReference type="Pfam" id="PF02460">
    <property type="entry name" value="Patched"/>
    <property type="match status" value="1"/>
</dbReference>
<evidence type="ECO:0000256" key="2">
    <source>
        <dbReference type="ARBA" id="ARBA00022475"/>
    </source>
</evidence>
<organism evidence="12 13">
    <name type="scientific">Pleuronectes platessa</name>
    <name type="common">European plaice</name>
    <dbReference type="NCBI Taxonomy" id="8262"/>
    <lineage>
        <taxon>Eukaryota</taxon>
        <taxon>Metazoa</taxon>
        <taxon>Chordata</taxon>
        <taxon>Craniata</taxon>
        <taxon>Vertebrata</taxon>
        <taxon>Euteleostomi</taxon>
        <taxon>Actinopterygii</taxon>
        <taxon>Neopterygii</taxon>
        <taxon>Teleostei</taxon>
        <taxon>Neoteleostei</taxon>
        <taxon>Acanthomorphata</taxon>
        <taxon>Carangaria</taxon>
        <taxon>Pleuronectiformes</taxon>
        <taxon>Pleuronectoidei</taxon>
        <taxon>Pleuronectidae</taxon>
        <taxon>Pleuronectes</taxon>
    </lineage>
</organism>
<accession>A0A9N7UQ38</accession>
<feature type="transmembrane region" description="Helical" evidence="10">
    <location>
        <begin position="43"/>
        <end position="65"/>
    </location>
</feature>
<feature type="transmembrane region" description="Helical" evidence="10">
    <location>
        <begin position="118"/>
        <end position="142"/>
    </location>
</feature>
<dbReference type="PROSITE" id="PS50156">
    <property type="entry name" value="SSD"/>
    <property type="match status" value="1"/>
</dbReference>
<proteinExistence type="inferred from homology"/>
<feature type="transmembrane region" description="Helical" evidence="10">
    <location>
        <begin position="490"/>
        <end position="509"/>
    </location>
</feature>
<evidence type="ECO:0000256" key="3">
    <source>
        <dbReference type="ARBA" id="ARBA00022692"/>
    </source>
</evidence>
<feature type="transmembrane region" description="Helical" evidence="10">
    <location>
        <begin position="13"/>
        <end position="31"/>
    </location>
</feature>
<evidence type="ECO:0000256" key="4">
    <source>
        <dbReference type="ARBA" id="ARBA00022989"/>
    </source>
</evidence>
<gene>
    <name evidence="12" type="ORF">PLEPLA_LOCUS24725</name>
</gene>
<feature type="transmembrane region" description="Helical" evidence="10">
    <location>
        <begin position="559"/>
        <end position="582"/>
    </location>
</feature>
<dbReference type="SUPFAM" id="SSF82866">
    <property type="entry name" value="Multidrug efflux transporter AcrB transmembrane domain"/>
    <property type="match status" value="2"/>
</dbReference>
<dbReference type="InterPro" id="IPR003392">
    <property type="entry name" value="PTHD_SSD"/>
</dbReference>
<feature type="transmembrane region" description="Helical" evidence="10">
    <location>
        <begin position="457"/>
        <end position="478"/>
    </location>
</feature>
<evidence type="ECO:0000313" key="12">
    <source>
        <dbReference type="EMBL" id="CAB1436692.1"/>
    </source>
</evidence>
<evidence type="ECO:0000256" key="9">
    <source>
        <dbReference type="ARBA" id="ARBA00074262"/>
    </source>
</evidence>
<evidence type="ECO:0000313" key="13">
    <source>
        <dbReference type="Proteomes" id="UP001153269"/>
    </source>
</evidence>
<evidence type="ECO:0000259" key="11">
    <source>
        <dbReference type="PROSITE" id="PS50156"/>
    </source>
</evidence>
<dbReference type="PANTHER" id="PTHR10796">
    <property type="entry name" value="PATCHED-RELATED"/>
    <property type="match status" value="1"/>
</dbReference>
<dbReference type="Proteomes" id="UP001153269">
    <property type="component" value="Unassembled WGS sequence"/>
</dbReference>
<dbReference type="InterPro" id="IPR051697">
    <property type="entry name" value="Patched_domain-protein"/>
</dbReference>
<dbReference type="FunFam" id="1.20.1640.10:FF:000013">
    <property type="entry name" value="PaTched Related family"/>
    <property type="match status" value="1"/>
</dbReference>
<feature type="transmembrane region" description="Helical" evidence="10">
    <location>
        <begin position="425"/>
        <end position="451"/>
    </location>
</feature>
<evidence type="ECO:0000256" key="7">
    <source>
        <dbReference type="ARBA" id="ARBA00057027"/>
    </source>
</evidence>
<dbReference type="Gene3D" id="1.20.1640.10">
    <property type="entry name" value="Multidrug efflux transporter AcrB transmembrane domain"/>
    <property type="match status" value="2"/>
</dbReference>
<name>A0A9N7UQ38_PLEPL</name>
<keyword evidence="5 10" id="KW-0472">Membrane</keyword>
<feature type="transmembrane region" description="Helical" evidence="10">
    <location>
        <begin position="71"/>
        <end position="97"/>
    </location>
</feature>
<feature type="domain" description="SSD" evidence="11">
    <location>
        <begin position="14"/>
        <end position="171"/>
    </location>
</feature>
<evidence type="ECO:0000256" key="8">
    <source>
        <dbReference type="ARBA" id="ARBA00060429"/>
    </source>
</evidence>
<keyword evidence="3 10" id="KW-0812">Transmembrane</keyword>
<keyword evidence="2" id="KW-1003">Cell membrane</keyword>
<dbReference type="EMBL" id="CADEAL010001924">
    <property type="protein sequence ID" value="CAB1436692.1"/>
    <property type="molecule type" value="Genomic_DNA"/>
</dbReference>
<dbReference type="PROSITE" id="PS51257">
    <property type="entry name" value="PROKAR_LIPOPROTEIN"/>
    <property type="match status" value="1"/>
</dbReference>
<evidence type="ECO:0000256" key="5">
    <source>
        <dbReference type="ARBA" id="ARBA00023136"/>
    </source>
</evidence>
<dbReference type="PANTHER" id="PTHR10796:SF60">
    <property type="entry name" value="PATCHED DOMAIN-CONTAINING PROTEIN 3"/>
    <property type="match status" value="1"/>
</dbReference>
<keyword evidence="6" id="KW-0325">Glycoprotein</keyword>
<feature type="transmembrane region" description="Helical" evidence="10">
    <location>
        <begin position="529"/>
        <end position="547"/>
    </location>
</feature>
<comment type="caution">
    <text evidence="12">The sequence shown here is derived from an EMBL/GenBank/DDBJ whole genome shotgun (WGS) entry which is preliminary data.</text>
</comment>
<dbReference type="GO" id="GO:0097225">
    <property type="term" value="C:sperm midpiece"/>
    <property type="evidence" value="ECO:0007669"/>
    <property type="project" value="UniProtKB-ARBA"/>
</dbReference>
<evidence type="ECO:0000256" key="1">
    <source>
        <dbReference type="ARBA" id="ARBA00005585"/>
    </source>
</evidence>
<feature type="transmembrane region" description="Helical" evidence="10">
    <location>
        <begin position="148"/>
        <end position="171"/>
    </location>
</feature>